<feature type="transmembrane region" description="Helical" evidence="1">
    <location>
        <begin position="51"/>
        <end position="74"/>
    </location>
</feature>
<accession>A0A285UIS7</accession>
<protein>
    <recommendedName>
        <fullName evidence="4">DUF3021 domain-containing protein</fullName>
    </recommendedName>
</protein>
<dbReference type="Pfam" id="PF11457">
    <property type="entry name" value="DUF3021"/>
    <property type="match status" value="1"/>
</dbReference>
<dbReference type="EMBL" id="OBQC01000011">
    <property type="protein sequence ID" value="SOC41805.1"/>
    <property type="molecule type" value="Genomic_DNA"/>
</dbReference>
<sequence>MKKEILKRIGVGGFSGLLTCQIVLIFISLGIGNGRFIAVSPSFEKLINHEVLAFILQNVGFALIGITFALCGLFFEIARWSMLRQYSMHIGVTSVVWIPIVFIIWPPQSIWNILILIFNFMVPYVITWSIQYRVSKRDIEQINALIQNHKKGLKVND</sequence>
<dbReference type="AlphaFoldDB" id="A0A285UIS7"/>
<evidence type="ECO:0000256" key="1">
    <source>
        <dbReference type="SAM" id="Phobius"/>
    </source>
</evidence>
<keyword evidence="1" id="KW-0812">Transmembrane</keyword>
<keyword evidence="3" id="KW-1185">Reference proteome</keyword>
<feature type="transmembrane region" description="Helical" evidence="1">
    <location>
        <begin position="111"/>
        <end position="130"/>
    </location>
</feature>
<keyword evidence="1" id="KW-0472">Membrane</keyword>
<gene>
    <name evidence="2" type="ORF">SAMN05877842_11141</name>
</gene>
<organism evidence="2 3">
    <name type="scientific">Ureibacillus acetophenoni</name>
    <dbReference type="NCBI Taxonomy" id="614649"/>
    <lineage>
        <taxon>Bacteria</taxon>
        <taxon>Bacillati</taxon>
        <taxon>Bacillota</taxon>
        <taxon>Bacilli</taxon>
        <taxon>Bacillales</taxon>
        <taxon>Caryophanaceae</taxon>
        <taxon>Ureibacillus</taxon>
    </lineage>
</organism>
<dbReference type="RefSeq" id="WP_097150246.1">
    <property type="nucleotide sequence ID" value="NZ_OBQC01000011.1"/>
</dbReference>
<evidence type="ECO:0008006" key="4">
    <source>
        <dbReference type="Google" id="ProtNLM"/>
    </source>
</evidence>
<evidence type="ECO:0000313" key="3">
    <source>
        <dbReference type="Proteomes" id="UP000219252"/>
    </source>
</evidence>
<dbReference type="OrthoDB" id="2735472at2"/>
<reference evidence="3" key="1">
    <citation type="submission" date="2017-08" db="EMBL/GenBank/DDBJ databases">
        <authorList>
            <person name="Varghese N."/>
            <person name="Submissions S."/>
        </authorList>
    </citation>
    <scope>NUCLEOTIDE SEQUENCE [LARGE SCALE GENOMIC DNA]</scope>
    <source>
        <strain evidence="3">JC23</strain>
    </source>
</reference>
<feature type="transmembrane region" description="Helical" evidence="1">
    <location>
        <begin position="12"/>
        <end position="31"/>
    </location>
</feature>
<keyword evidence="1" id="KW-1133">Transmembrane helix</keyword>
<dbReference type="Proteomes" id="UP000219252">
    <property type="component" value="Unassembled WGS sequence"/>
</dbReference>
<feature type="transmembrane region" description="Helical" evidence="1">
    <location>
        <begin position="86"/>
        <end position="105"/>
    </location>
</feature>
<name>A0A285UIS7_9BACL</name>
<evidence type="ECO:0000313" key="2">
    <source>
        <dbReference type="EMBL" id="SOC41805.1"/>
    </source>
</evidence>
<dbReference type="InterPro" id="IPR021560">
    <property type="entry name" value="DUF3021"/>
</dbReference>
<proteinExistence type="predicted"/>